<dbReference type="Proteomes" id="UP000294829">
    <property type="component" value="Unassembled WGS sequence"/>
</dbReference>
<name>A0A4R5W280_9BURK</name>
<gene>
    <name evidence="2" type="ORF">E2I14_09595</name>
</gene>
<dbReference type="SUPFAM" id="SSF55781">
    <property type="entry name" value="GAF domain-like"/>
    <property type="match status" value="1"/>
</dbReference>
<proteinExistence type="predicted"/>
<reference evidence="2 3" key="1">
    <citation type="submission" date="2019-03" db="EMBL/GenBank/DDBJ databases">
        <title>Sapientia aquatica gen. nov., sp. nov., isolated from a crater lake.</title>
        <authorList>
            <person name="Felfoldi T."/>
            <person name="Szabo A."/>
            <person name="Toth E."/>
            <person name="Schumann P."/>
            <person name="Keki Z."/>
            <person name="Marialigeti K."/>
            <person name="Mathe I."/>
        </authorList>
    </citation>
    <scope>NUCLEOTIDE SEQUENCE [LARGE SCALE GENOMIC DNA]</scope>
    <source>
        <strain evidence="2 3">SA-152</strain>
    </source>
</reference>
<dbReference type="PANTHER" id="PTHR38765:SF1">
    <property type="entry name" value="DUF484 DOMAIN-CONTAINING PROTEIN"/>
    <property type="match status" value="1"/>
</dbReference>
<evidence type="ECO:0000313" key="2">
    <source>
        <dbReference type="EMBL" id="TDK65857.1"/>
    </source>
</evidence>
<sequence>MDHNEVAQYLADNPHFFEEHAELLGTIKLTSPLLGRAVSLQERQMEVVRDKYRQLELRLSDLLRLAQENDHAITKFQRWTNSLLLARNDVDLPHLLCTNLQDIFALPHATLRLWDVADEYNHTWFASPTSDAIKLFARSLKAPFCGTNNDFEAATWIDAPIASIAMLPLRVENDVVGLLVFGSPEKERFTSNMATDFLAQLGETASAALTCLIK</sequence>
<dbReference type="RefSeq" id="WP_133327873.1">
    <property type="nucleotide sequence ID" value="NZ_SMYL01000004.1"/>
</dbReference>
<feature type="coiled-coil region" evidence="1">
    <location>
        <begin position="38"/>
        <end position="65"/>
    </location>
</feature>
<organism evidence="2 3">
    <name type="scientific">Sapientia aquatica</name>
    <dbReference type="NCBI Taxonomy" id="1549640"/>
    <lineage>
        <taxon>Bacteria</taxon>
        <taxon>Pseudomonadati</taxon>
        <taxon>Pseudomonadota</taxon>
        <taxon>Betaproteobacteria</taxon>
        <taxon>Burkholderiales</taxon>
        <taxon>Oxalobacteraceae</taxon>
        <taxon>Sapientia</taxon>
    </lineage>
</organism>
<dbReference type="OrthoDB" id="8525200at2"/>
<keyword evidence="1" id="KW-0175">Coiled coil</keyword>
<dbReference type="Pfam" id="PF04340">
    <property type="entry name" value="DUF484"/>
    <property type="match status" value="1"/>
</dbReference>
<dbReference type="PANTHER" id="PTHR38765">
    <property type="entry name" value="DUF484 DOMAIN-CONTAINING PROTEIN"/>
    <property type="match status" value="1"/>
</dbReference>
<dbReference type="InterPro" id="IPR029016">
    <property type="entry name" value="GAF-like_dom_sf"/>
</dbReference>
<comment type="caution">
    <text evidence="2">The sequence shown here is derived from an EMBL/GenBank/DDBJ whole genome shotgun (WGS) entry which is preliminary data.</text>
</comment>
<evidence type="ECO:0000256" key="1">
    <source>
        <dbReference type="SAM" id="Coils"/>
    </source>
</evidence>
<accession>A0A4R5W280</accession>
<keyword evidence="3" id="KW-1185">Reference proteome</keyword>
<dbReference type="AlphaFoldDB" id="A0A4R5W280"/>
<dbReference type="InterPro" id="IPR007435">
    <property type="entry name" value="DUF484"/>
</dbReference>
<protein>
    <submittedName>
        <fullName evidence="2">DUF484 family protein</fullName>
    </submittedName>
</protein>
<evidence type="ECO:0000313" key="3">
    <source>
        <dbReference type="Proteomes" id="UP000294829"/>
    </source>
</evidence>
<dbReference type="Gene3D" id="3.30.450.40">
    <property type="match status" value="1"/>
</dbReference>
<dbReference type="EMBL" id="SMYL01000004">
    <property type="protein sequence ID" value="TDK65857.1"/>
    <property type="molecule type" value="Genomic_DNA"/>
</dbReference>